<evidence type="ECO:0000313" key="2">
    <source>
        <dbReference type="Proteomes" id="UP000502508"/>
    </source>
</evidence>
<gene>
    <name evidence="1" type="ORF">Pflav_011810</name>
</gene>
<dbReference type="EMBL" id="AP022870">
    <property type="protein sequence ID" value="BCB74771.1"/>
    <property type="molecule type" value="Genomic_DNA"/>
</dbReference>
<keyword evidence="2" id="KW-1185">Reference proteome</keyword>
<dbReference type="Proteomes" id="UP000502508">
    <property type="component" value="Chromosome"/>
</dbReference>
<name>A0A6F8XLW2_9ACTN</name>
<evidence type="ECO:0000313" key="1">
    <source>
        <dbReference type="EMBL" id="BCB74771.1"/>
    </source>
</evidence>
<proteinExistence type="predicted"/>
<reference evidence="1 2" key="1">
    <citation type="submission" date="2020-03" db="EMBL/GenBank/DDBJ databases">
        <title>Whole genome shotgun sequence of Phytohabitans flavus NBRC 107702.</title>
        <authorList>
            <person name="Komaki H."/>
            <person name="Tamura T."/>
        </authorList>
    </citation>
    <scope>NUCLEOTIDE SEQUENCE [LARGE SCALE GENOMIC DNA]</scope>
    <source>
        <strain evidence="1 2">NBRC 107702</strain>
    </source>
</reference>
<accession>A0A6F8XLW2</accession>
<protein>
    <submittedName>
        <fullName evidence="1">Uncharacterized protein</fullName>
    </submittedName>
</protein>
<sequence length="77" mass="8097">MNVAFAAAAGDAVTKLPARMRTAIASILPTMVTTDLTCLELRRYIGSPPLTAGSGALGVFIVSPFLSSPAWLYEVRV</sequence>
<reference evidence="1 2" key="2">
    <citation type="submission" date="2020-03" db="EMBL/GenBank/DDBJ databases">
        <authorList>
            <person name="Ichikawa N."/>
            <person name="Kimura A."/>
            <person name="Kitahashi Y."/>
            <person name="Uohara A."/>
        </authorList>
    </citation>
    <scope>NUCLEOTIDE SEQUENCE [LARGE SCALE GENOMIC DNA]</scope>
    <source>
        <strain evidence="1 2">NBRC 107702</strain>
    </source>
</reference>
<dbReference type="KEGG" id="pfla:Pflav_011810"/>
<dbReference type="AlphaFoldDB" id="A0A6F8XLW2"/>
<organism evidence="1 2">
    <name type="scientific">Phytohabitans flavus</name>
    <dbReference type="NCBI Taxonomy" id="1076124"/>
    <lineage>
        <taxon>Bacteria</taxon>
        <taxon>Bacillati</taxon>
        <taxon>Actinomycetota</taxon>
        <taxon>Actinomycetes</taxon>
        <taxon>Micromonosporales</taxon>
        <taxon>Micromonosporaceae</taxon>
    </lineage>
</organism>